<dbReference type="Proteomes" id="UP000824201">
    <property type="component" value="Unassembled WGS sequence"/>
</dbReference>
<dbReference type="Gene3D" id="3.30.565.60">
    <property type="match status" value="1"/>
</dbReference>
<protein>
    <recommendedName>
        <fullName evidence="3">ATP-dependent DNA helicase RecG C-terminal domain-containing protein</fullName>
    </recommendedName>
</protein>
<evidence type="ECO:0008006" key="3">
    <source>
        <dbReference type="Google" id="ProtNLM"/>
    </source>
</evidence>
<proteinExistence type="predicted"/>
<dbReference type="InterPro" id="IPR038475">
    <property type="entry name" value="RecG_C_sf"/>
</dbReference>
<reference evidence="1" key="1">
    <citation type="submission" date="2020-10" db="EMBL/GenBank/DDBJ databases">
        <authorList>
            <person name="Gilroy R."/>
        </authorList>
    </citation>
    <scope>NUCLEOTIDE SEQUENCE</scope>
    <source>
        <strain evidence="1">ChiW13-3771</strain>
    </source>
</reference>
<dbReference type="EMBL" id="DVHN01000093">
    <property type="protein sequence ID" value="HIR88791.1"/>
    <property type="molecule type" value="Genomic_DNA"/>
</dbReference>
<comment type="caution">
    <text evidence="1">The sequence shown here is derived from an EMBL/GenBank/DDBJ whole genome shotgun (WGS) entry which is preliminary data.</text>
</comment>
<evidence type="ECO:0000313" key="1">
    <source>
        <dbReference type="EMBL" id="HIR88791.1"/>
    </source>
</evidence>
<accession>A0A9D1EEA0</accession>
<sequence>MIYQESETVELRCIIVDDIKNGLCSEGGFVSGITLKDIMMGIPVCRNVKLANVFYRLEFIEAYGTGILKIMEVYAGTRKEPKIETSDNTFKIILLIGYHEKNGLRDSRLLARCVYIICYL</sequence>
<dbReference type="Pfam" id="PF13749">
    <property type="entry name" value="HATPase_c_4"/>
    <property type="match status" value="1"/>
</dbReference>
<name>A0A9D1EEA0_9FIRM</name>
<evidence type="ECO:0000313" key="2">
    <source>
        <dbReference type="Proteomes" id="UP000824201"/>
    </source>
</evidence>
<dbReference type="AlphaFoldDB" id="A0A9D1EEA0"/>
<gene>
    <name evidence="1" type="ORF">IAC96_07565</name>
</gene>
<organism evidence="1 2">
    <name type="scientific">Candidatus Fimimorpha faecalis</name>
    <dbReference type="NCBI Taxonomy" id="2840824"/>
    <lineage>
        <taxon>Bacteria</taxon>
        <taxon>Bacillati</taxon>
        <taxon>Bacillota</taxon>
        <taxon>Clostridia</taxon>
        <taxon>Eubacteriales</taxon>
        <taxon>Candidatus Fimimorpha</taxon>
    </lineage>
</organism>
<reference evidence="1" key="2">
    <citation type="journal article" date="2021" name="PeerJ">
        <title>Extensive microbial diversity within the chicken gut microbiome revealed by metagenomics and culture.</title>
        <authorList>
            <person name="Gilroy R."/>
            <person name="Ravi A."/>
            <person name="Getino M."/>
            <person name="Pursley I."/>
            <person name="Horton D.L."/>
            <person name="Alikhan N.F."/>
            <person name="Baker D."/>
            <person name="Gharbi K."/>
            <person name="Hall N."/>
            <person name="Watson M."/>
            <person name="Adriaenssens E.M."/>
            <person name="Foster-Nyarko E."/>
            <person name="Jarju S."/>
            <person name="Secka A."/>
            <person name="Antonio M."/>
            <person name="Oren A."/>
            <person name="Chaudhuri R.R."/>
            <person name="La Ragione R."/>
            <person name="Hildebrand F."/>
            <person name="Pallen M.J."/>
        </authorList>
    </citation>
    <scope>NUCLEOTIDE SEQUENCE</scope>
    <source>
        <strain evidence="1">ChiW13-3771</strain>
    </source>
</reference>